<comment type="similarity">
    <text evidence="1 2">Belongs to the UPF0102 family.</text>
</comment>
<dbReference type="GO" id="GO:0003676">
    <property type="term" value="F:nucleic acid binding"/>
    <property type="evidence" value="ECO:0007669"/>
    <property type="project" value="InterPro"/>
</dbReference>
<dbReference type="Gene3D" id="3.40.1350.10">
    <property type="match status" value="1"/>
</dbReference>
<dbReference type="Pfam" id="PF02021">
    <property type="entry name" value="UPF0102"/>
    <property type="match status" value="1"/>
</dbReference>
<proteinExistence type="inferred from homology"/>
<dbReference type="InterPro" id="IPR011856">
    <property type="entry name" value="tRNA_endonuc-like_dom_sf"/>
</dbReference>
<name>A0A174ZJI2_9FIRM</name>
<dbReference type="Proteomes" id="UP000095662">
    <property type="component" value="Unassembled WGS sequence"/>
</dbReference>
<reference evidence="3 4" key="1">
    <citation type="submission" date="2015-09" db="EMBL/GenBank/DDBJ databases">
        <authorList>
            <consortium name="Pathogen Informatics"/>
        </authorList>
    </citation>
    <scope>NUCLEOTIDE SEQUENCE [LARGE SCALE GENOMIC DNA]</scope>
    <source>
        <strain evidence="3 4">2789STDY5834928</strain>
    </source>
</reference>
<accession>A0A174ZJI2</accession>
<evidence type="ECO:0000256" key="2">
    <source>
        <dbReference type="HAMAP-Rule" id="MF_00048"/>
    </source>
</evidence>
<dbReference type="AlphaFoldDB" id="A0A174ZJI2"/>
<dbReference type="PANTHER" id="PTHR34039:SF1">
    <property type="entry name" value="UPF0102 PROTEIN YRAN"/>
    <property type="match status" value="1"/>
</dbReference>
<dbReference type="HAMAP" id="MF_00048">
    <property type="entry name" value="UPF0102"/>
    <property type="match status" value="1"/>
</dbReference>
<dbReference type="STRING" id="39492.ERS852540_01517"/>
<organism evidence="3 4">
    <name type="scientific">[Eubacterium] siraeum</name>
    <dbReference type="NCBI Taxonomy" id="39492"/>
    <lineage>
        <taxon>Bacteria</taxon>
        <taxon>Bacillati</taxon>
        <taxon>Bacillota</taxon>
        <taxon>Clostridia</taxon>
        <taxon>Eubacteriales</taxon>
        <taxon>Oscillospiraceae</taxon>
        <taxon>Oscillospiraceae incertae sedis</taxon>
    </lineage>
</organism>
<dbReference type="SUPFAM" id="SSF52980">
    <property type="entry name" value="Restriction endonuclease-like"/>
    <property type="match status" value="1"/>
</dbReference>
<dbReference type="InterPro" id="IPR003509">
    <property type="entry name" value="UPF0102_YraN-like"/>
</dbReference>
<dbReference type="PANTHER" id="PTHR34039">
    <property type="entry name" value="UPF0102 PROTEIN YRAN"/>
    <property type="match status" value="1"/>
</dbReference>
<protein>
    <recommendedName>
        <fullName evidence="2">UPF0102 protein ERS852540_01517</fullName>
    </recommendedName>
</protein>
<evidence type="ECO:0000313" key="4">
    <source>
        <dbReference type="Proteomes" id="UP000095662"/>
    </source>
</evidence>
<evidence type="ECO:0000313" key="3">
    <source>
        <dbReference type="EMBL" id="CUQ87515.1"/>
    </source>
</evidence>
<dbReference type="CDD" id="cd20736">
    <property type="entry name" value="PoNe_Nuclease"/>
    <property type="match status" value="1"/>
</dbReference>
<sequence>MQANNERAVKGKLGEDFTADYLIKNGYDIITRNYRKPCGEIDIVASKGDILVFVEVKTRRYRSLVSGVEAVGYKKKGRIIATADCFLAEYGEEKQIRYDIAEVTVSTGDAVRVIDFRYFKDAFDTTGYETQF</sequence>
<evidence type="ECO:0000256" key="1">
    <source>
        <dbReference type="ARBA" id="ARBA00006738"/>
    </source>
</evidence>
<gene>
    <name evidence="3" type="ORF">ERS852540_01517</name>
</gene>
<dbReference type="EMBL" id="CZBY01000011">
    <property type="protein sequence ID" value="CUQ87515.1"/>
    <property type="molecule type" value="Genomic_DNA"/>
</dbReference>
<dbReference type="InterPro" id="IPR011335">
    <property type="entry name" value="Restrct_endonuc-II-like"/>
</dbReference>
<dbReference type="OrthoDB" id="9802516at2"/>